<evidence type="ECO:0000256" key="1">
    <source>
        <dbReference type="SAM" id="SignalP"/>
    </source>
</evidence>
<geneLocation type="plasmid" evidence="2 4">
    <name>CBMB27-p3</name>
</geneLocation>
<evidence type="ECO:0000313" key="4">
    <source>
        <dbReference type="Proteomes" id="UP000185487"/>
    </source>
</evidence>
<dbReference type="EMBL" id="FOPK01000044">
    <property type="protein sequence ID" value="SFH68687.1"/>
    <property type="molecule type" value="Genomic_DNA"/>
</dbReference>
<feature type="chain" id="PRO_5042063770" description="SH3 domain-containing protein" evidence="1">
    <location>
        <begin position="27"/>
        <end position="212"/>
    </location>
</feature>
<evidence type="ECO:0000313" key="3">
    <source>
        <dbReference type="EMBL" id="SFH68687.1"/>
    </source>
</evidence>
<proteinExistence type="predicted"/>
<dbReference type="AlphaFoldDB" id="A0AAE8HXX8"/>
<dbReference type="KEGG" id="mphy:MCBMB27_05851"/>
<evidence type="ECO:0008006" key="6">
    <source>
        <dbReference type="Google" id="ProtNLM"/>
    </source>
</evidence>
<dbReference type="Proteomes" id="UP000185487">
    <property type="component" value="Plasmid CBMB27-p3"/>
</dbReference>
<organism evidence="3 5">
    <name type="scientific">Methylobacterium phyllosphaerae</name>
    <dbReference type="NCBI Taxonomy" id="418223"/>
    <lineage>
        <taxon>Bacteria</taxon>
        <taxon>Pseudomonadati</taxon>
        <taxon>Pseudomonadota</taxon>
        <taxon>Alphaproteobacteria</taxon>
        <taxon>Hyphomicrobiales</taxon>
        <taxon>Methylobacteriaceae</taxon>
        <taxon>Methylobacterium</taxon>
    </lineage>
</organism>
<keyword evidence="4" id="KW-1185">Reference proteome</keyword>
<keyword evidence="2" id="KW-0614">Plasmid</keyword>
<reference evidence="2 4" key="1">
    <citation type="submission" date="2016-04" db="EMBL/GenBank/DDBJ databases">
        <title>Complete genome sequencing and analysis of CBMB27, Methylobacterium phyllosphaerae isolated from leaf tissues of rice (Oryza sativa L.).</title>
        <authorList>
            <person name="Lee Y."/>
            <person name="Hwangbo K."/>
            <person name="Chung H."/>
            <person name="Yoo J."/>
            <person name="Kim K.Y."/>
            <person name="Sa T.M."/>
            <person name="Um Y."/>
            <person name="Madhaiyan M."/>
        </authorList>
    </citation>
    <scope>NUCLEOTIDE SEQUENCE [LARGE SCALE GENOMIC DNA]</scope>
    <source>
        <strain evidence="2 4">CBMB27</strain>
        <plasmid evidence="2 4">CBMB27-p3</plasmid>
    </source>
</reference>
<sequence length="212" mass="22558">MKLWTWVKRGSTVSLLALTFAQGGGAAAETAPRSGRYGSLVLAVRGSSVSGVFADVRGGINGMPSFSCIFLLRGTLSGPRAALETWYPGEAERIAGTLTFTAEGAELRLVEDHGGCSMTTGGMVDKPYTLPREVQAGEARPENWRGVGLVTARRAALRTELGQAPRRTPYLVADDAVVVLERREGWVRALYQGGKAPVVGWLPATDLAVEEP</sequence>
<evidence type="ECO:0000313" key="5">
    <source>
        <dbReference type="Proteomes" id="UP000199140"/>
    </source>
</evidence>
<name>A0AAE8HXX8_9HYPH</name>
<protein>
    <recommendedName>
        <fullName evidence="6">SH3 domain-containing protein</fullName>
    </recommendedName>
</protein>
<gene>
    <name evidence="2" type="ORF">MCBMB27_05851</name>
    <name evidence="3" type="ORF">SAMN05192567_14422</name>
</gene>
<accession>A0AAE8HXX8</accession>
<reference evidence="3 5" key="2">
    <citation type="submission" date="2016-10" db="EMBL/GenBank/DDBJ databases">
        <authorList>
            <person name="Varghese N."/>
            <person name="Submissions S."/>
        </authorList>
    </citation>
    <scope>NUCLEOTIDE SEQUENCE [LARGE SCALE GENOMIC DNA]</scope>
    <source>
        <strain evidence="3 5">CBMB27</strain>
    </source>
</reference>
<dbReference type="RefSeq" id="WP_210187531.1">
    <property type="nucleotide sequence ID" value="NZ_CP015370.1"/>
</dbReference>
<keyword evidence="1" id="KW-0732">Signal</keyword>
<dbReference type="EMBL" id="CP015370">
    <property type="protein sequence ID" value="APT35142.1"/>
    <property type="molecule type" value="Genomic_DNA"/>
</dbReference>
<evidence type="ECO:0000313" key="2">
    <source>
        <dbReference type="EMBL" id="APT35142.1"/>
    </source>
</evidence>
<feature type="signal peptide" evidence="1">
    <location>
        <begin position="1"/>
        <end position="26"/>
    </location>
</feature>
<dbReference type="Proteomes" id="UP000199140">
    <property type="component" value="Unassembled WGS sequence"/>
</dbReference>